<accession>A0A6A7Y4J5</accession>
<dbReference type="EMBL" id="VWNA01000001">
    <property type="protein sequence ID" value="MQT12662.1"/>
    <property type="molecule type" value="Genomic_DNA"/>
</dbReference>
<dbReference type="Proteomes" id="UP000332515">
    <property type="component" value="Unassembled WGS sequence"/>
</dbReference>
<evidence type="ECO:0000313" key="2">
    <source>
        <dbReference type="EMBL" id="MQT12662.1"/>
    </source>
</evidence>
<dbReference type="Pfam" id="PF09538">
    <property type="entry name" value="FYDLN_acid"/>
    <property type="match status" value="1"/>
</dbReference>
<comment type="caution">
    <text evidence="2">The sequence shown here is derived from an EMBL/GenBank/DDBJ whole genome shotgun (WGS) entry which is preliminary data.</text>
</comment>
<protein>
    <submittedName>
        <fullName evidence="2">TIGR02300 family protein</fullName>
    </submittedName>
</protein>
<feature type="region of interest" description="Disordered" evidence="1">
    <location>
        <begin position="66"/>
        <end position="128"/>
    </location>
</feature>
<dbReference type="AlphaFoldDB" id="A0A6A7Y4J5"/>
<dbReference type="RefSeq" id="WP_312861512.1">
    <property type="nucleotide sequence ID" value="NZ_VWNA01000001.1"/>
</dbReference>
<proteinExistence type="predicted"/>
<name>A0A6A7Y4J5_9HYPH</name>
<evidence type="ECO:0000256" key="1">
    <source>
        <dbReference type="SAM" id="MobiDB-lite"/>
    </source>
</evidence>
<evidence type="ECO:0000313" key="3">
    <source>
        <dbReference type="Proteomes" id="UP000332515"/>
    </source>
</evidence>
<dbReference type="InterPro" id="IPR012644">
    <property type="entry name" value="CHP02300_FYDLN_acid"/>
</dbReference>
<organism evidence="2 3">
    <name type="scientific">Segnochrobactrum spirostomi</name>
    <dbReference type="NCBI Taxonomy" id="2608987"/>
    <lineage>
        <taxon>Bacteria</taxon>
        <taxon>Pseudomonadati</taxon>
        <taxon>Pseudomonadota</taxon>
        <taxon>Alphaproteobacteria</taxon>
        <taxon>Hyphomicrobiales</taxon>
        <taxon>Segnochrobactraceae</taxon>
        <taxon>Segnochrobactrum</taxon>
    </lineage>
</organism>
<reference evidence="2 3" key="1">
    <citation type="submission" date="2019-09" db="EMBL/GenBank/DDBJ databases">
        <title>Segnochrobactrum spirostomi gen. nov., sp. nov., isolated from the ciliate Spirostomum cf. yagiui and description of a novel family, Segnochrobactraceae fam. nov. within the order Rhizobiales of the class Alphaproteobacteria.</title>
        <authorList>
            <person name="Akter S."/>
            <person name="Shazib S.U.A."/>
            <person name="Shin M.K."/>
        </authorList>
    </citation>
    <scope>NUCLEOTIDE SEQUENCE [LARGE SCALE GENOMIC DNA]</scope>
    <source>
        <strain evidence="2 3">Sp-1</strain>
    </source>
</reference>
<dbReference type="SUPFAM" id="SSF57783">
    <property type="entry name" value="Zinc beta-ribbon"/>
    <property type="match status" value="1"/>
</dbReference>
<keyword evidence="3" id="KW-1185">Reference proteome</keyword>
<sequence>MAKPELGTKRHCPNCGTRYYDLNRDPILCPKCGTVFEASAATMRERAAKLAAVAEDEAEIEEEISGVELVPLEEADGDAAEGEDVPDDLDDGAIEPLGEDDDTFLEEEDEGDDDVTDIIGDVDEEEER</sequence>
<gene>
    <name evidence="2" type="ORF">F0357_08345</name>
</gene>
<dbReference type="NCBIfam" id="TIGR02300">
    <property type="entry name" value="FYDLN_acid"/>
    <property type="match status" value="1"/>
</dbReference>